<evidence type="ECO:0008006" key="5">
    <source>
        <dbReference type="Google" id="ProtNLM"/>
    </source>
</evidence>
<accession>A0A853A061</accession>
<gene>
    <name evidence="3" type="ORF">FHU37_004526</name>
</gene>
<evidence type="ECO:0000313" key="4">
    <source>
        <dbReference type="Proteomes" id="UP000567795"/>
    </source>
</evidence>
<dbReference type="RefSeq" id="WP_179816493.1">
    <property type="nucleotide sequence ID" value="NZ_JACBZD010000002.1"/>
</dbReference>
<feature type="transmembrane region" description="Helical" evidence="2">
    <location>
        <begin position="90"/>
        <end position="109"/>
    </location>
</feature>
<keyword evidence="4" id="KW-1185">Reference proteome</keyword>
<feature type="transmembrane region" description="Helical" evidence="2">
    <location>
        <begin position="129"/>
        <end position="150"/>
    </location>
</feature>
<organism evidence="3 4">
    <name type="scientific">Allostreptomyces psammosilenae</name>
    <dbReference type="NCBI Taxonomy" id="1892865"/>
    <lineage>
        <taxon>Bacteria</taxon>
        <taxon>Bacillati</taxon>
        <taxon>Actinomycetota</taxon>
        <taxon>Actinomycetes</taxon>
        <taxon>Kitasatosporales</taxon>
        <taxon>Streptomycetaceae</taxon>
        <taxon>Allostreptomyces</taxon>
    </lineage>
</organism>
<keyword evidence="2" id="KW-0472">Membrane</keyword>
<feature type="transmembrane region" description="Helical" evidence="2">
    <location>
        <begin position="212"/>
        <end position="229"/>
    </location>
</feature>
<keyword evidence="2" id="KW-0812">Transmembrane</keyword>
<dbReference type="AlphaFoldDB" id="A0A853A061"/>
<keyword evidence="2" id="KW-1133">Transmembrane helix</keyword>
<feature type="transmembrane region" description="Helical" evidence="2">
    <location>
        <begin position="241"/>
        <end position="262"/>
    </location>
</feature>
<evidence type="ECO:0000256" key="1">
    <source>
        <dbReference type="SAM" id="MobiDB-lite"/>
    </source>
</evidence>
<feature type="transmembrane region" description="Helical" evidence="2">
    <location>
        <begin position="274"/>
        <end position="296"/>
    </location>
</feature>
<proteinExistence type="predicted"/>
<feature type="transmembrane region" description="Helical" evidence="2">
    <location>
        <begin position="188"/>
        <end position="206"/>
    </location>
</feature>
<dbReference type="Proteomes" id="UP000567795">
    <property type="component" value="Unassembled WGS sequence"/>
</dbReference>
<evidence type="ECO:0000313" key="3">
    <source>
        <dbReference type="EMBL" id="NYI07497.1"/>
    </source>
</evidence>
<sequence>MPVRSPSPTPSPSPSASFDSCELVPGAAQAGCQQGTGTVPQLPGSEVVDPLGSLAAGCAEAASWVITRLSDAIVDTTQVDFTNAGFLRQYAVVFAASTVLTLVLWLLAIAKRAVRGVPMGQAFSEAIGYLWLTVLASAFTPLILYTLVAVTDSLTEVIASGTQDGTDRFLGGFAEALDPANDIGGGPIVLILVSLLSVLAAAVLWLELLIRAAMLYVGALLGTIVYSGLVDRSLWRHVRRWAGLMLAIDLIKPVIIIVLGLAGAVSVGGDEPDAFSAILSGLAILALSIFASVAIYRFVPGFGDDMVALHSARRQAVSGGRAAINGTANFVKQGISTHGSRGTAEARPGPQRSGAAPSAASAVTPGIAAHSSRGTGRTAPPPPAPPGLTGRAGDQPRGANPGGDR</sequence>
<feature type="region of interest" description="Disordered" evidence="1">
    <location>
        <begin position="334"/>
        <end position="405"/>
    </location>
</feature>
<protein>
    <recommendedName>
        <fullName evidence="5">Integral membrane protein</fullName>
    </recommendedName>
</protein>
<evidence type="ECO:0000256" key="2">
    <source>
        <dbReference type="SAM" id="Phobius"/>
    </source>
</evidence>
<reference evidence="3 4" key="1">
    <citation type="submission" date="2020-07" db="EMBL/GenBank/DDBJ databases">
        <title>Sequencing the genomes of 1000 actinobacteria strains.</title>
        <authorList>
            <person name="Klenk H.-P."/>
        </authorList>
    </citation>
    <scope>NUCLEOTIDE SEQUENCE [LARGE SCALE GENOMIC DNA]</scope>
    <source>
        <strain evidence="3 4">DSM 42178</strain>
    </source>
</reference>
<name>A0A853A061_9ACTN</name>
<dbReference type="EMBL" id="JACBZD010000002">
    <property type="protein sequence ID" value="NYI07497.1"/>
    <property type="molecule type" value="Genomic_DNA"/>
</dbReference>
<comment type="caution">
    <text evidence="3">The sequence shown here is derived from an EMBL/GenBank/DDBJ whole genome shotgun (WGS) entry which is preliminary data.</text>
</comment>